<dbReference type="EMBL" id="BK032557">
    <property type="protein sequence ID" value="DAF47708.1"/>
    <property type="molecule type" value="Genomic_DNA"/>
</dbReference>
<organism evidence="1">
    <name type="scientific">Myoviridae sp. ctByu2</name>
    <dbReference type="NCBI Taxonomy" id="2827668"/>
    <lineage>
        <taxon>Viruses</taxon>
        <taxon>Duplodnaviria</taxon>
        <taxon>Heunggongvirae</taxon>
        <taxon>Uroviricota</taxon>
        <taxon>Caudoviricetes</taxon>
    </lineage>
</organism>
<sequence>MVTYFFSCFSCLEPCFYPSNLRKVREVYKNSLFSNLCHH</sequence>
<protein>
    <submittedName>
        <fullName evidence="1">Uncharacterized protein</fullName>
    </submittedName>
</protein>
<evidence type="ECO:0000313" key="1">
    <source>
        <dbReference type="EMBL" id="DAF47708.1"/>
    </source>
</evidence>
<proteinExistence type="predicted"/>
<reference evidence="1" key="1">
    <citation type="journal article" date="2021" name="Proc. Natl. Acad. Sci. U.S.A.">
        <title>A Catalog of Tens of Thousands of Viruses from Human Metagenomes Reveals Hidden Associations with Chronic Diseases.</title>
        <authorList>
            <person name="Tisza M.J."/>
            <person name="Buck C.B."/>
        </authorList>
    </citation>
    <scope>NUCLEOTIDE SEQUENCE</scope>
    <source>
        <strain evidence="1">CtByu2</strain>
    </source>
</reference>
<accession>A0A8S5S9I1</accession>
<name>A0A8S5S9I1_9CAUD</name>